<dbReference type="AlphaFoldDB" id="A0A926QGW2"/>
<dbReference type="InterPro" id="IPR006059">
    <property type="entry name" value="SBP"/>
</dbReference>
<dbReference type="Pfam" id="PF01547">
    <property type="entry name" value="SBP_bac_1"/>
    <property type="match status" value="1"/>
</dbReference>
<protein>
    <submittedName>
        <fullName evidence="5">Sugar ABC transporter substrate-binding protein</fullName>
    </submittedName>
</protein>
<dbReference type="GO" id="GO:0042956">
    <property type="term" value="P:maltodextrin transmembrane transport"/>
    <property type="evidence" value="ECO:0007669"/>
    <property type="project" value="TreeGrafter"/>
</dbReference>
<dbReference type="GO" id="GO:1901982">
    <property type="term" value="F:maltose binding"/>
    <property type="evidence" value="ECO:0007669"/>
    <property type="project" value="TreeGrafter"/>
</dbReference>
<keyword evidence="2" id="KW-0813">Transport</keyword>
<sequence>MKKKTSMRVNFTRKLAILLAMFSLLVACVQDPTTKSPELDKLFRSAAGQSKETNAPKTVLRLWSFHTSKEFEFWQELAKQYQQLHPEIEIKVEYVSSDDYFAGERLLSSFASGTGPDIFFVSSPMIKRLVDVSMLMPLDSYFTPEMKNDFYPAALDAVTLYNNIYAVPIETELMGLFYNKSMFQKHELVPPKTWDEMMEAAQKLRSPRVSGLTIETFGGVYQNFSWFPFLWQTGADLISEDGKHSGLGHTKGEDMYNFFRSMVNQGLINMQPSRPATDIGILTNGETAMQVSGTWNIRMLETQYADQPIGVVPLPTPDGGNRLTIAGGWKIAVNSRSEYASEAAKFVMWAFSGDTSIPLRWCSDVKFAYSPRKSVMEAGTDYYRRGLRAVFTNEIFGTERMEPQYPEEINRTFTQSLQSLLYSKLSGKEVAQSMEEKIDRFLSKIQK</sequence>
<evidence type="ECO:0000256" key="4">
    <source>
        <dbReference type="SAM" id="SignalP"/>
    </source>
</evidence>
<accession>A0A926QGW2</accession>
<evidence type="ECO:0000256" key="3">
    <source>
        <dbReference type="ARBA" id="ARBA00022729"/>
    </source>
</evidence>
<dbReference type="Proteomes" id="UP000650466">
    <property type="component" value="Unassembled WGS sequence"/>
</dbReference>
<comment type="caution">
    <text evidence="5">The sequence shown here is derived from an EMBL/GenBank/DDBJ whole genome shotgun (WGS) entry which is preliminary data.</text>
</comment>
<feature type="signal peptide" evidence="4">
    <location>
        <begin position="1"/>
        <end position="29"/>
    </location>
</feature>
<evidence type="ECO:0000256" key="2">
    <source>
        <dbReference type="ARBA" id="ARBA00022448"/>
    </source>
</evidence>
<dbReference type="PANTHER" id="PTHR30061:SF50">
    <property type="entry name" value="MALTOSE_MALTODEXTRIN-BINDING PERIPLASMIC PROTEIN"/>
    <property type="match status" value="1"/>
</dbReference>
<dbReference type="RefSeq" id="WP_188172675.1">
    <property type="nucleotide sequence ID" value="NZ_JACVVD010000001.1"/>
</dbReference>
<feature type="chain" id="PRO_5037932917" evidence="4">
    <location>
        <begin position="30"/>
        <end position="447"/>
    </location>
</feature>
<keyword evidence="6" id="KW-1185">Reference proteome</keyword>
<dbReference type="PROSITE" id="PS51257">
    <property type="entry name" value="PROKAR_LIPOPROTEIN"/>
    <property type="match status" value="1"/>
</dbReference>
<name>A0A926QGW2_9BACL</name>
<dbReference type="EMBL" id="JACVVD010000001">
    <property type="protein sequence ID" value="MBD0378866.1"/>
    <property type="molecule type" value="Genomic_DNA"/>
</dbReference>
<proteinExistence type="inferred from homology"/>
<keyword evidence="3 4" id="KW-0732">Signal</keyword>
<evidence type="ECO:0000313" key="6">
    <source>
        <dbReference type="Proteomes" id="UP000650466"/>
    </source>
</evidence>
<reference evidence="5" key="1">
    <citation type="submission" date="2020-09" db="EMBL/GenBank/DDBJ databases">
        <title>Draft Genome Sequence of Paenibacillus sp. WST5.</title>
        <authorList>
            <person name="Bao Z."/>
        </authorList>
    </citation>
    <scope>NUCLEOTIDE SEQUENCE</scope>
    <source>
        <strain evidence="5">WST5</strain>
    </source>
</reference>
<evidence type="ECO:0000256" key="1">
    <source>
        <dbReference type="ARBA" id="ARBA00008520"/>
    </source>
</evidence>
<comment type="similarity">
    <text evidence="1">Belongs to the bacterial solute-binding protein 1 family.</text>
</comment>
<dbReference type="GO" id="GO:0055052">
    <property type="term" value="C:ATP-binding cassette (ABC) transporter complex, substrate-binding subunit-containing"/>
    <property type="evidence" value="ECO:0007669"/>
    <property type="project" value="TreeGrafter"/>
</dbReference>
<dbReference type="Gene3D" id="3.40.190.10">
    <property type="entry name" value="Periplasmic binding protein-like II"/>
    <property type="match status" value="1"/>
</dbReference>
<dbReference type="CDD" id="cd13585">
    <property type="entry name" value="PBP2_TMBP_like"/>
    <property type="match status" value="1"/>
</dbReference>
<evidence type="ECO:0000313" key="5">
    <source>
        <dbReference type="EMBL" id="MBD0378866.1"/>
    </source>
</evidence>
<dbReference type="SUPFAM" id="SSF53850">
    <property type="entry name" value="Periplasmic binding protein-like II"/>
    <property type="match status" value="1"/>
</dbReference>
<organism evidence="5 6">
    <name type="scientific">Paenibacillus sedimenti</name>
    <dbReference type="NCBI Taxonomy" id="2770274"/>
    <lineage>
        <taxon>Bacteria</taxon>
        <taxon>Bacillati</taxon>
        <taxon>Bacillota</taxon>
        <taxon>Bacilli</taxon>
        <taxon>Bacillales</taxon>
        <taxon>Paenibacillaceae</taxon>
        <taxon>Paenibacillus</taxon>
    </lineage>
</organism>
<dbReference type="GO" id="GO:0015768">
    <property type="term" value="P:maltose transport"/>
    <property type="evidence" value="ECO:0007669"/>
    <property type="project" value="TreeGrafter"/>
</dbReference>
<dbReference type="PANTHER" id="PTHR30061">
    <property type="entry name" value="MALTOSE-BINDING PERIPLASMIC PROTEIN"/>
    <property type="match status" value="1"/>
</dbReference>
<gene>
    <name evidence="5" type="ORF">ICC18_01865</name>
</gene>